<dbReference type="Gene3D" id="3.40.50.410">
    <property type="entry name" value="von Willebrand factor, type A domain"/>
    <property type="match status" value="1"/>
</dbReference>
<dbReference type="OMA" id="GTHIVHP"/>
<dbReference type="PANTHER" id="PTHR21610:SF9">
    <property type="entry name" value="VON WILLEBRAND FACTOR A DOMAIN-CONTAINING PROTEIN 8"/>
    <property type="match status" value="1"/>
</dbReference>
<keyword evidence="4" id="KW-1185">Reference proteome</keyword>
<gene>
    <name evidence="3" type="ORF">KFE25_002983</name>
</gene>
<reference evidence="3" key="1">
    <citation type="submission" date="2021-05" db="EMBL/GenBank/DDBJ databases">
        <title>The genome of the haptophyte Pavlova lutheri (Diacronema luteri, Pavlovales) - a model for lipid biosynthesis in eukaryotic algae.</title>
        <authorList>
            <person name="Hulatt C.J."/>
            <person name="Posewitz M.C."/>
        </authorList>
    </citation>
    <scope>NUCLEOTIDE SEQUENCE</scope>
    <source>
        <strain evidence="3">NIVA-4/92</strain>
    </source>
</reference>
<dbReference type="InterPro" id="IPR002035">
    <property type="entry name" value="VWF_A"/>
</dbReference>
<dbReference type="EMBL" id="JAGTXO010000010">
    <property type="protein sequence ID" value="KAG8465676.1"/>
    <property type="molecule type" value="Genomic_DNA"/>
</dbReference>
<dbReference type="FunFam" id="3.40.50.300:FF:000587">
    <property type="entry name" value="von Willebrand factor A domain containing 8"/>
    <property type="match status" value="1"/>
</dbReference>
<dbReference type="GO" id="GO:0016887">
    <property type="term" value="F:ATP hydrolysis activity"/>
    <property type="evidence" value="ECO:0007669"/>
    <property type="project" value="InterPro"/>
</dbReference>
<name>A0A8J5XJE6_DIALT</name>
<dbReference type="GO" id="GO:0005524">
    <property type="term" value="F:ATP binding"/>
    <property type="evidence" value="ECO:0007669"/>
    <property type="project" value="InterPro"/>
</dbReference>
<sequence length="2168" mass="226517">MEAALRRFAPPSPVALRRLVSLRARVAPAGAPRARGFAGSAPHLVPCSAPDRDGGVVSSSGERILSWMRRKAALRQDVFLLGPPGPELRRLALRFCELAGRECELVSLTRDTSEPELKQRREIVRGTMRFVDQPAVRAALHGRVLVLEGVEKAERNMLPLLNNLLENREMALEDGRLLLSPARYDALIADGASVAELDARGLVRVHPDFLVVAIGLPVSRFGGTPLDPPLRSRFQAATLRSLPLDERVALLERAADGASELSDAVRRVADCADALRLLASLEAQAGGSGGQRGWGGVPWLPEASLAPLARTLAALGQAGAPPAALVHRALPWTLLPPAAEAAAAGAVRRCVLGGGGGVVASEDALPLPTTSPLRLAAIRASVRADGGPAVLLEWADGAAPPLDGVPIGALRPPLGAWSGAHAGELRLDAHEAALADVLQAHAVGSDVCVVGAKGCGKTRVVRAAARALGLEAATLHCYRDMTVRDLLQRRSTNSAGDTVWDDSPLIAAARFGWLAVLDGIHRLPPALLAAALGQLLSDRRVELPDGSRLVSHAEWAALVARGHTAAELHAARVTRVHPAFRVIATAEPPSAASPWLSAELLPNFQFVRVRATEPRELVAAFGAAVDARAAAEDDEGAAARGAKRGALARLGALADSLWLGLSHEPQVRSALLSVRALCRLGASALARPEGLDGAVWRLLAPRLRAMPAGAREAVHELMGAAGVLPVGPAHEVDGAAAAGGAPSAGAGSELWAPAEAAVCADERADELVRYDADGYLHIASVRSAHPVPAAAARPELVPQIDFHTSRRHAAALREMLADDNARLPLLLLGDQGVGKNKLCDKFISLLRREREYTQLHRDTTLAALTQSPTIEDGVIKYIDTPLVRAATLGRTLVVDEADKAPLEVVCVLRALVEDGDVMLADGRILSRDAERARMSAEPLDAADARQPAARTVVPIHPDFRVIVLANRPGHPFLGNDLFRECGDVFATHVIDSPDAAGEAALLASIAPRAPRAMLRRVAGLFAELRAHVAEGLLAYPYSTREAVSIARHLEAYPHDGLVGAVDNVFAFDAHEPALAAQLATILRRHGVPVGALAAYAHAYRDVTAERVPLPPLEPEELWQLGEPDARADAEPRTPARRAPRAPVLCKLVRVPLDDVRRYRLAPPPALPLSDAEPRPGRLETFCEARMRVQLARRADGKPAEVVGVAASADGRVHALLHDLTLISLDPHHGRRTELELGSTFLHAAAGAARGAIVRPLPARCALATADADGGADGGATRASGADHDGGGDGGLLVFAPSAGLLLALTRSSAPNPAQQQQQQQQQQHAGFDVVTSIRLPDALRTGAGAAAAGYAAALFAGLGSRRPSNSSVMRAGAPRVASGAQHGSHWAAWLPSVESAGGVTTHLSIVDAGCSEALTVSLAPLPREPREHAPSGAHAGGADARGELDAAAALDARGGSWLLEWANGELSVLLLRAPDGSLCAARAERAEHWPLRRTPVGERALEPPARLELRSSAFGSAVGTQGAAGATHGADSAANSARLVRAPSHDDRSDGATPTRAARLFSLLEAARLVASDGPAGARGELGGGQGALARAEPALLLGAHAPLPRIAAHAEPAATAAALAALDAADAAQLDAAAPSAWRSGRGRVGRLLTHLPSSDALVFAAEDAGSVMHVLSARDWAILALRGAGVADLPPAADAGGTAGGTAGARPRAPPLPPVVAAAPLPARAPGGGGAEGLVSAHSDGSLVLWDVDAALVDAAAREWRQVVGLPEDDGRPAGAGGGRGRRAKGDSDGGELGGAVAVHASRNALPTSMPKKGEVDPQGNPHVGGNRWAGGTGGRDTAGLGGRGGPHRLEGGGDIYQLSDELKAQVSPEALAAAKEIAAAAHADRLRDIAMSPFEAAAYARIVQPVRREIRQLRGVLEGHEARERARVWRGGQSAGELDDARLVDGLAGESTIYRLRADAPPDSSGAPQLKPKVLRFVLDLSGSMYYFNRYDGRLDRQMQTAAMVFEALAGFEHKYQYAVVAHSGDGPCEPFVEYGAPPRDDKERLQLLQRMAAHTQYCQSGDTTLNAAKAAVADVLTRDADERFVFLLSDANLARYDIDPHDLRAALCSSERVEAHALFISSMRDEAEQIRRALPAGRGHVCLSASDVPRTFKAILHARALGNL</sequence>
<dbReference type="InterPro" id="IPR039891">
    <property type="entry name" value="VWA8"/>
</dbReference>
<dbReference type="InterPro" id="IPR011704">
    <property type="entry name" value="ATPase_dyneun-rel_AAA"/>
</dbReference>
<dbReference type="InterPro" id="IPR036465">
    <property type="entry name" value="vWFA_dom_sf"/>
</dbReference>
<dbReference type="PANTHER" id="PTHR21610">
    <property type="entry name" value="VON WILLEBRAND FACTOR A DOMAIN-CONTAINING PROTEIN 8"/>
    <property type="match status" value="1"/>
</dbReference>
<feature type="domain" description="VWFA" evidence="2">
    <location>
        <begin position="1975"/>
        <end position="2164"/>
    </location>
</feature>
<dbReference type="OrthoDB" id="5186at2759"/>
<dbReference type="Proteomes" id="UP000751190">
    <property type="component" value="Unassembled WGS sequence"/>
</dbReference>
<dbReference type="SUPFAM" id="SSF53300">
    <property type="entry name" value="vWA-like"/>
    <property type="match status" value="1"/>
</dbReference>
<dbReference type="GO" id="GO:0005737">
    <property type="term" value="C:cytoplasm"/>
    <property type="evidence" value="ECO:0007669"/>
    <property type="project" value="TreeGrafter"/>
</dbReference>
<proteinExistence type="predicted"/>
<comment type="caution">
    <text evidence="3">The sequence shown here is derived from an EMBL/GenBank/DDBJ whole genome shotgun (WGS) entry which is preliminary data.</text>
</comment>
<organism evidence="3 4">
    <name type="scientific">Diacronema lutheri</name>
    <name type="common">Unicellular marine alga</name>
    <name type="synonym">Monochrysis lutheri</name>
    <dbReference type="NCBI Taxonomy" id="2081491"/>
    <lineage>
        <taxon>Eukaryota</taxon>
        <taxon>Haptista</taxon>
        <taxon>Haptophyta</taxon>
        <taxon>Pavlovophyceae</taxon>
        <taxon>Pavlovales</taxon>
        <taxon>Pavlovaceae</taxon>
        <taxon>Diacronema</taxon>
    </lineage>
</organism>
<dbReference type="Pfam" id="PF07728">
    <property type="entry name" value="AAA_5"/>
    <property type="match status" value="3"/>
</dbReference>
<dbReference type="Gene3D" id="3.40.50.300">
    <property type="entry name" value="P-loop containing nucleotide triphosphate hydrolases"/>
    <property type="match status" value="3"/>
</dbReference>
<evidence type="ECO:0000313" key="4">
    <source>
        <dbReference type="Proteomes" id="UP000751190"/>
    </source>
</evidence>
<protein>
    <recommendedName>
        <fullName evidence="2">VWFA domain-containing protein</fullName>
    </recommendedName>
</protein>
<accession>A0A8J5XJE6</accession>
<dbReference type="SUPFAM" id="SSF52540">
    <property type="entry name" value="P-loop containing nucleoside triphosphate hydrolases"/>
    <property type="match status" value="3"/>
</dbReference>
<dbReference type="InterPro" id="IPR027417">
    <property type="entry name" value="P-loop_NTPase"/>
</dbReference>
<dbReference type="SMART" id="SM00327">
    <property type="entry name" value="VWA"/>
    <property type="match status" value="1"/>
</dbReference>
<feature type="region of interest" description="Disordered" evidence="1">
    <location>
        <begin position="1768"/>
        <end position="1796"/>
    </location>
</feature>
<evidence type="ECO:0000313" key="3">
    <source>
        <dbReference type="EMBL" id="KAG8465676.1"/>
    </source>
</evidence>
<evidence type="ECO:0000259" key="2">
    <source>
        <dbReference type="SMART" id="SM00327"/>
    </source>
</evidence>
<evidence type="ECO:0000256" key="1">
    <source>
        <dbReference type="SAM" id="MobiDB-lite"/>
    </source>
</evidence>